<evidence type="ECO:0000313" key="3">
    <source>
        <dbReference type="Proteomes" id="UP001356427"/>
    </source>
</evidence>
<reference evidence="2 3" key="1">
    <citation type="submission" date="2021-04" db="EMBL/GenBank/DDBJ databases">
        <authorList>
            <person name="De Guttry C."/>
            <person name="Zahm M."/>
            <person name="Klopp C."/>
            <person name="Cabau C."/>
            <person name="Louis A."/>
            <person name="Berthelot C."/>
            <person name="Parey E."/>
            <person name="Roest Crollius H."/>
            <person name="Montfort J."/>
            <person name="Robinson-Rechavi M."/>
            <person name="Bucao C."/>
            <person name="Bouchez O."/>
            <person name="Gislard M."/>
            <person name="Lluch J."/>
            <person name="Milhes M."/>
            <person name="Lampietro C."/>
            <person name="Lopez Roques C."/>
            <person name="Donnadieu C."/>
            <person name="Braasch I."/>
            <person name="Desvignes T."/>
            <person name="Postlethwait J."/>
            <person name="Bobe J."/>
            <person name="Wedekind C."/>
            <person name="Guiguen Y."/>
        </authorList>
    </citation>
    <scope>NUCLEOTIDE SEQUENCE [LARGE SCALE GENOMIC DNA]</scope>
    <source>
        <strain evidence="2">Cs_M1</strain>
        <tissue evidence="2">Blood</tissue>
    </source>
</reference>
<comment type="caution">
    <text evidence="2">The sequence shown here is derived from an EMBL/GenBank/DDBJ whole genome shotgun (WGS) entry which is preliminary data.</text>
</comment>
<keyword evidence="1" id="KW-0812">Transmembrane</keyword>
<feature type="transmembrane region" description="Helical" evidence="1">
    <location>
        <begin position="6"/>
        <end position="26"/>
    </location>
</feature>
<dbReference type="Proteomes" id="UP001356427">
    <property type="component" value="Unassembled WGS sequence"/>
</dbReference>
<gene>
    <name evidence="2" type="ORF">J4Q44_G00189270</name>
</gene>
<keyword evidence="1" id="KW-1133">Transmembrane helix</keyword>
<accession>A0AAN8LLZ9</accession>
<keyword evidence="3" id="KW-1185">Reference proteome</keyword>
<protein>
    <submittedName>
        <fullName evidence="2">Uncharacterized protein</fullName>
    </submittedName>
</protein>
<evidence type="ECO:0000256" key="1">
    <source>
        <dbReference type="SAM" id="Phobius"/>
    </source>
</evidence>
<evidence type="ECO:0000313" key="2">
    <source>
        <dbReference type="EMBL" id="KAK6310872.1"/>
    </source>
</evidence>
<dbReference type="EMBL" id="JAGTTL010000016">
    <property type="protein sequence ID" value="KAK6310872.1"/>
    <property type="molecule type" value="Genomic_DNA"/>
</dbReference>
<name>A0AAN8LLZ9_9TELE</name>
<sequence length="91" mass="10728">MAQGGFQVNYCAFSILFIIDLDFLYLEIKTFFFLYYMIVFTNRSWVGLIVVSQIIKDASCLFHNRMQTEHLNNTKGKSTTFDKNIHIQNNF</sequence>
<feature type="transmembrane region" description="Helical" evidence="1">
    <location>
        <begin position="33"/>
        <end position="55"/>
    </location>
</feature>
<dbReference type="AlphaFoldDB" id="A0AAN8LLZ9"/>
<organism evidence="2 3">
    <name type="scientific">Coregonus suidteri</name>
    <dbReference type="NCBI Taxonomy" id="861788"/>
    <lineage>
        <taxon>Eukaryota</taxon>
        <taxon>Metazoa</taxon>
        <taxon>Chordata</taxon>
        <taxon>Craniata</taxon>
        <taxon>Vertebrata</taxon>
        <taxon>Euteleostomi</taxon>
        <taxon>Actinopterygii</taxon>
        <taxon>Neopterygii</taxon>
        <taxon>Teleostei</taxon>
        <taxon>Protacanthopterygii</taxon>
        <taxon>Salmoniformes</taxon>
        <taxon>Salmonidae</taxon>
        <taxon>Coregoninae</taxon>
        <taxon>Coregonus</taxon>
    </lineage>
</organism>
<keyword evidence="1" id="KW-0472">Membrane</keyword>
<proteinExistence type="predicted"/>